<evidence type="ECO:0000313" key="2">
    <source>
        <dbReference type="Proteomes" id="UP000638560"/>
    </source>
</evidence>
<dbReference type="EMBL" id="JADPUN010000407">
    <property type="protein sequence ID" value="MBF9135015.1"/>
    <property type="molecule type" value="Genomic_DNA"/>
</dbReference>
<comment type="caution">
    <text evidence="1">The sequence shown here is derived from an EMBL/GenBank/DDBJ whole genome shotgun (WGS) entry which is preliminary data.</text>
</comment>
<accession>A0ABS0H999</accession>
<organism evidence="1 2">
    <name type="scientific">Plantactinospora alkalitolerans</name>
    <dbReference type="NCBI Taxonomy" id="2789879"/>
    <lineage>
        <taxon>Bacteria</taxon>
        <taxon>Bacillati</taxon>
        <taxon>Actinomycetota</taxon>
        <taxon>Actinomycetes</taxon>
        <taxon>Micromonosporales</taxon>
        <taxon>Micromonosporaceae</taxon>
        <taxon>Plantactinospora</taxon>
    </lineage>
</organism>
<dbReference type="Proteomes" id="UP000638560">
    <property type="component" value="Unassembled WGS sequence"/>
</dbReference>
<name>A0ABS0H999_9ACTN</name>
<evidence type="ECO:0008006" key="3">
    <source>
        <dbReference type="Google" id="ProtNLM"/>
    </source>
</evidence>
<protein>
    <recommendedName>
        <fullName evidence="3">Heparinase</fullName>
    </recommendedName>
</protein>
<gene>
    <name evidence="1" type="ORF">I0C86_39760</name>
</gene>
<proteinExistence type="predicted"/>
<keyword evidence="2" id="KW-1185">Reference proteome</keyword>
<feature type="non-terminal residue" evidence="1">
    <location>
        <position position="1"/>
    </location>
</feature>
<reference evidence="1 2" key="1">
    <citation type="submission" date="2020-11" db="EMBL/GenBank/DDBJ databases">
        <title>A novel isolate from a Black sea contaminated sediment with potential to produce alkanes: Plantactinospora alkalitolerans sp. nov.</title>
        <authorList>
            <person name="Carro L."/>
            <person name="Veyisoglu A."/>
            <person name="Guven K."/>
            <person name="Schumann P."/>
            <person name="Klenk H.-P."/>
            <person name="Sahin N."/>
        </authorList>
    </citation>
    <scope>NUCLEOTIDE SEQUENCE [LARGE SCALE GENOMIC DNA]</scope>
    <source>
        <strain evidence="1 2">S1510</strain>
    </source>
</reference>
<sequence length="168" mass="18001">PGQAPGQAPGQGFAARHIARACDDTRAEATMDIAAAYPRPDLRHWWRTARLERHSGRVVVVDAWTLDPTAEPPPTHVHLLVAGQVRLGDGRAEVTALDGAGRVGLSWRPASAPCTATVRPIEDPMLFDVWGARLHRLAIDVTAFGPAGEFVLTVEALPPHEVFFGGAP</sequence>
<evidence type="ECO:0000313" key="1">
    <source>
        <dbReference type="EMBL" id="MBF9135015.1"/>
    </source>
</evidence>